<dbReference type="AlphaFoldDB" id="A0A0K9PSZ7"/>
<reference evidence="3" key="1">
    <citation type="journal article" date="2016" name="Nature">
        <title>The genome of the seagrass Zostera marina reveals angiosperm adaptation to the sea.</title>
        <authorList>
            <person name="Olsen J.L."/>
            <person name="Rouze P."/>
            <person name="Verhelst B."/>
            <person name="Lin Y.-C."/>
            <person name="Bayer T."/>
            <person name="Collen J."/>
            <person name="Dattolo E."/>
            <person name="De Paoli E."/>
            <person name="Dittami S."/>
            <person name="Maumus F."/>
            <person name="Michel G."/>
            <person name="Kersting A."/>
            <person name="Lauritano C."/>
            <person name="Lohaus R."/>
            <person name="Toepel M."/>
            <person name="Tonon T."/>
            <person name="Vanneste K."/>
            <person name="Amirebrahimi M."/>
            <person name="Brakel J."/>
            <person name="Bostroem C."/>
            <person name="Chovatia M."/>
            <person name="Grimwood J."/>
            <person name="Jenkins J.W."/>
            <person name="Jueterbock A."/>
            <person name="Mraz A."/>
            <person name="Stam W.T."/>
            <person name="Tice H."/>
            <person name="Bornberg-Bauer E."/>
            <person name="Green P.J."/>
            <person name="Pearson G.A."/>
            <person name="Procaccini G."/>
            <person name="Duarte C.M."/>
            <person name="Schmutz J."/>
            <person name="Reusch T.B.H."/>
            <person name="Van de Peer Y."/>
        </authorList>
    </citation>
    <scope>NUCLEOTIDE SEQUENCE [LARGE SCALE GENOMIC DNA]</scope>
    <source>
        <strain evidence="3">cv. Finnish</strain>
    </source>
</reference>
<dbReference type="PANTHER" id="PTHR34060:SF1">
    <property type="entry name" value="POLYKETIDE CYCLASE _ DEHYDRASE AND LIPID TRANSPORT PROTEIN"/>
    <property type="match status" value="1"/>
</dbReference>
<dbReference type="EMBL" id="LFYR01000643">
    <property type="protein sequence ID" value="KMZ72153.1"/>
    <property type="molecule type" value="Genomic_DNA"/>
</dbReference>
<accession>A0A0K9PSZ7</accession>
<dbReference type="SUPFAM" id="SSF55961">
    <property type="entry name" value="Bet v1-like"/>
    <property type="match status" value="1"/>
</dbReference>
<dbReference type="Proteomes" id="UP000036987">
    <property type="component" value="Unassembled WGS sequence"/>
</dbReference>
<dbReference type="OrthoDB" id="5732at2759"/>
<dbReference type="OMA" id="IKINLAC"/>
<dbReference type="InterPro" id="IPR023393">
    <property type="entry name" value="START-like_dom_sf"/>
</dbReference>
<evidence type="ECO:0000313" key="2">
    <source>
        <dbReference type="EMBL" id="KMZ72153.1"/>
    </source>
</evidence>
<comment type="caution">
    <text evidence="2">The sequence shown here is derived from an EMBL/GenBank/DDBJ whole genome shotgun (WGS) entry which is preliminary data.</text>
</comment>
<keyword evidence="3" id="KW-1185">Reference proteome</keyword>
<protein>
    <recommendedName>
        <fullName evidence="1">Coenzyme Q-binding protein COQ10 START domain-containing protein</fullName>
    </recommendedName>
</protein>
<dbReference type="Pfam" id="PF03364">
    <property type="entry name" value="Polyketide_cyc"/>
    <property type="match status" value="1"/>
</dbReference>
<dbReference type="Gene3D" id="3.30.530.20">
    <property type="match status" value="1"/>
</dbReference>
<gene>
    <name evidence="2" type="ORF">ZOSMA_16G01220</name>
</gene>
<evidence type="ECO:0000259" key="1">
    <source>
        <dbReference type="Pfam" id="PF03364"/>
    </source>
</evidence>
<dbReference type="InterPro" id="IPR005031">
    <property type="entry name" value="COQ10_START"/>
</dbReference>
<organism evidence="2 3">
    <name type="scientific">Zostera marina</name>
    <name type="common">Eelgrass</name>
    <dbReference type="NCBI Taxonomy" id="29655"/>
    <lineage>
        <taxon>Eukaryota</taxon>
        <taxon>Viridiplantae</taxon>
        <taxon>Streptophyta</taxon>
        <taxon>Embryophyta</taxon>
        <taxon>Tracheophyta</taxon>
        <taxon>Spermatophyta</taxon>
        <taxon>Magnoliopsida</taxon>
        <taxon>Liliopsida</taxon>
        <taxon>Zosteraceae</taxon>
        <taxon>Zostera</taxon>
    </lineage>
</organism>
<name>A0A0K9PSZ7_ZOSMR</name>
<dbReference type="PANTHER" id="PTHR34060">
    <property type="entry name" value="POLYKETIDE CYCLASE / DEHYDRASE AND LIPID TRANSPORT PROTEIN"/>
    <property type="match status" value="1"/>
</dbReference>
<feature type="domain" description="Coenzyme Q-binding protein COQ10 START" evidence="1">
    <location>
        <begin position="92"/>
        <end position="237"/>
    </location>
</feature>
<proteinExistence type="predicted"/>
<evidence type="ECO:0000313" key="3">
    <source>
        <dbReference type="Proteomes" id="UP000036987"/>
    </source>
</evidence>
<sequence length="256" mass="29252">MAVASLRFPPLYISSASSPLNSRSCCFPPNDALLPISVTVRPRDFSMRHFRFIAASSVPSMESKDFDSGDGIEIEVTKIGRNRRKVRATVDVSARLEILWGLLTDYEGLADFIPSLSVCQLLEKGEKFAKLYQVGHQDLAFGLKFDAKGIIDCYEKDLQLLPSGRRRNIEFRMVEGDFQTFEGEWSILENCGEKFKDDCFGEQRFPSILSYVVELEPKLWLPVRLLEGRVCREIRNNLLCIREEAQRVIEDTDPSW</sequence>